<dbReference type="OrthoDB" id="5978988at2759"/>
<dbReference type="FunFam" id="1.10.238.20:FF:000001">
    <property type="entry name" value="General odorant-binding protein lush"/>
    <property type="match status" value="1"/>
</dbReference>
<accession>A0A9R1TWX7</accession>
<organism evidence="5 6">
    <name type="scientific">Fopius arisanus</name>
    <dbReference type="NCBI Taxonomy" id="64838"/>
    <lineage>
        <taxon>Eukaryota</taxon>
        <taxon>Metazoa</taxon>
        <taxon>Ecdysozoa</taxon>
        <taxon>Arthropoda</taxon>
        <taxon>Hexapoda</taxon>
        <taxon>Insecta</taxon>
        <taxon>Pterygota</taxon>
        <taxon>Neoptera</taxon>
        <taxon>Endopterygota</taxon>
        <taxon>Hymenoptera</taxon>
        <taxon>Apocrita</taxon>
        <taxon>Ichneumonoidea</taxon>
        <taxon>Braconidae</taxon>
        <taxon>Opiinae</taxon>
        <taxon>Fopius</taxon>
    </lineage>
</organism>
<dbReference type="InterPro" id="IPR036728">
    <property type="entry name" value="PBP_GOBP_sf"/>
</dbReference>
<feature type="signal peptide" evidence="4">
    <location>
        <begin position="1"/>
        <end position="20"/>
    </location>
</feature>
<keyword evidence="5" id="KW-1185">Reference proteome</keyword>
<dbReference type="GO" id="GO:0005549">
    <property type="term" value="F:odorant binding"/>
    <property type="evidence" value="ECO:0007669"/>
    <property type="project" value="InterPro"/>
</dbReference>
<keyword evidence="3" id="KW-0964">Secreted</keyword>
<dbReference type="GO" id="GO:0005576">
    <property type="term" value="C:extracellular region"/>
    <property type="evidence" value="ECO:0007669"/>
    <property type="project" value="UniProtKB-SubCell"/>
</dbReference>
<comment type="similarity">
    <text evidence="2">Belongs to the PBP/GOBP family.</text>
</comment>
<evidence type="ECO:0000313" key="5">
    <source>
        <dbReference type="Proteomes" id="UP000694866"/>
    </source>
</evidence>
<evidence type="ECO:0000256" key="4">
    <source>
        <dbReference type="SAM" id="SignalP"/>
    </source>
</evidence>
<reference evidence="6" key="1">
    <citation type="submission" date="2025-08" db="UniProtKB">
        <authorList>
            <consortium name="RefSeq"/>
        </authorList>
    </citation>
    <scope>IDENTIFICATION</scope>
    <source>
        <strain evidence="6">USDA-PBARC FA_bdor</strain>
        <tissue evidence="6">Whole organism</tissue>
    </source>
</reference>
<dbReference type="SUPFAM" id="SSF47565">
    <property type="entry name" value="Insect pheromone/odorant-binding proteins"/>
    <property type="match status" value="1"/>
</dbReference>
<dbReference type="KEGG" id="fas:105264130"/>
<evidence type="ECO:0000256" key="1">
    <source>
        <dbReference type="ARBA" id="ARBA00004613"/>
    </source>
</evidence>
<protein>
    <submittedName>
        <fullName evidence="6">General odorant-binding protein 56d-like</fullName>
    </submittedName>
</protein>
<name>A0A9R1TWX7_9HYME</name>
<dbReference type="SMART" id="SM00708">
    <property type="entry name" value="PhBP"/>
    <property type="match status" value="1"/>
</dbReference>
<dbReference type="GeneID" id="105264130"/>
<comment type="subcellular location">
    <subcellularLocation>
        <location evidence="1">Secreted</location>
    </subcellularLocation>
</comment>
<evidence type="ECO:0000256" key="2">
    <source>
        <dbReference type="ARBA" id="ARBA00008098"/>
    </source>
</evidence>
<dbReference type="Gene3D" id="1.10.238.20">
    <property type="entry name" value="Pheromone/general odorant binding protein domain"/>
    <property type="match status" value="1"/>
</dbReference>
<dbReference type="PANTHER" id="PTHR21364">
    <property type="entry name" value="GENERAL ODORANT-BINDING PROTEIN 19A"/>
    <property type="match status" value="1"/>
</dbReference>
<evidence type="ECO:0000313" key="6">
    <source>
        <dbReference type="RefSeq" id="XP_011299086.1"/>
    </source>
</evidence>
<dbReference type="Proteomes" id="UP000694866">
    <property type="component" value="Unplaced"/>
</dbReference>
<proteinExistence type="inferred from homology"/>
<dbReference type="InterPro" id="IPR006170">
    <property type="entry name" value="PBP/GOBP"/>
</dbReference>
<dbReference type="GO" id="GO:0007608">
    <property type="term" value="P:sensory perception of smell"/>
    <property type="evidence" value="ECO:0007669"/>
    <property type="project" value="UniProtKB-ARBA"/>
</dbReference>
<dbReference type="RefSeq" id="XP_011299086.1">
    <property type="nucleotide sequence ID" value="XM_011300784.1"/>
</dbReference>
<dbReference type="AlphaFoldDB" id="A0A9R1TWX7"/>
<feature type="chain" id="PRO_5040362935" evidence="4">
    <location>
        <begin position="21"/>
        <end position="139"/>
    </location>
</feature>
<keyword evidence="4" id="KW-0732">Signal</keyword>
<dbReference type="Pfam" id="PF01395">
    <property type="entry name" value="PBP_GOBP"/>
    <property type="match status" value="1"/>
</dbReference>
<dbReference type="CDD" id="cd23992">
    <property type="entry name" value="PBP_GOBP"/>
    <property type="match status" value="1"/>
</dbReference>
<evidence type="ECO:0000256" key="3">
    <source>
        <dbReference type="ARBA" id="ARBA00022525"/>
    </source>
</evidence>
<dbReference type="PANTHER" id="PTHR21364:SF2">
    <property type="entry name" value="GENERAL ODORANT-BINDING PROTEIN 19A"/>
    <property type="match status" value="1"/>
</dbReference>
<gene>
    <name evidence="6" type="primary">LOC105264130</name>
</gene>
<sequence>MIKNIVYALVTVCLVAAINAGEIPEEFREIAPEVRRVCLEETGAEVEWIEKANKGEFTDDQKFKCYLKCTVAQFGAVSRKGVNFDALAKLAPPAYKTKLEQIVAACKDTKGTKPGDVCDQVYEVSKCFYRTAPDVYFVM</sequence>